<dbReference type="GeneTree" id="ENSGT00940000163788"/>
<reference evidence="1" key="2">
    <citation type="submission" date="2025-08" db="UniProtKB">
        <authorList>
            <consortium name="Ensembl"/>
        </authorList>
    </citation>
    <scope>IDENTIFICATION</scope>
</reference>
<dbReference type="Proteomes" id="UP000233180">
    <property type="component" value="Unassembled WGS sequence"/>
</dbReference>
<reference evidence="1 2" key="1">
    <citation type="submission" date="2016-06" db="EMBL/GenBank/DDBJ databases">
        <title>Genome of Rhinopithecus bieti.</title>
        <authorList>
            <person name="Wu"/>
            <person name="C.-I. and Zhang"/>
            <person name="Y."/>
        </authorList>
    </citation>
    <scope>NUCLEOTIDE SEQUENCE</scope>
</reference>
<evidence type="ECO:0000313" key="2">
    <source>
        <dbReference type="Proteomes" id="UP000233180"/>
    </source>
</evidence>
<reference evidence="1" key="3">
    <citation type="submission" date="2025-09" db="UniProtKB">
        <authorList>
            <consortium name="Ensembl"/>
        </authorList>
    </citation>
    <scope>IDENTIFICATION</scope>
</reference>
<dbReference type="AlphaFoldDB" id="A0A2K6LSH1"/>
<dbReference type="Ensembl" id="ENSRBIT00000050383.1">
    <property type="protein sequence ID" value="ENSRBIP00000026467.1"/>
    <property type="gene ID" value="ENSRBIG00000037107.1"/>
</dbReference>
<organism evidence="1 2">
    <name type="scientific">Rhinopithecus bieti</name>
    <name type="common">Black snub-nosed monkey</name>
    <name type="synonym">Pygathrix bieti</name>
    <dbReference type="NCBI Taxonomy" id="61621"/>
    <lineage>
        <taxon>Eukaryota</taxon>
        <taxon>Metazoa</taxon>
        <taxon>Chordata</taxon>
        <taxon>Craniata</taxon>
        <taxon>Vertebrata</taxon>
        <taxon>Euteleostomi</taxon>
        <taxon>Mammalia</taxon>
        <taxon>Eutheria</taxon>
        <taxon>Euarchontoglires</taxon>
        <taxon>Primates</taxon>
        <taxon>Haplorrhini</taxon>
        <taxon>Catarrhini</taxon>
        <taxon>Cercopithecidae</taxon>
        <taxon>Colobinae</taxon>
        <taxon>Rhinopithecus</taxon>
    </lineage>
</organism>
<evidence type="ECO:0000313" key="1">
    <source>
        <dbReference type="Ensembl" id="ENSRBIP00000026467.1"/>
    </source>
</evidence>
<keyword evidence="2" id="KW-1185">Reference proteome</keyword>
<sequence>MAETKNIWRRNYAFSGFSGDNFSIGLVGKARRFHSSIFNVTPILDTGFSIFVSLGSRASTPTSETFEPFVSSGMRNFRLVTTCSQTVNGKRVVTKKVLEDVRGKNEAEKERLFHEIPPHHWKLMENPCY</sequence>
<proteinExistence type="predicted"/>
<dbReference type="STRING" id="61621.ENSRBIP00000026467"/>
<name>A0A2K6LSH1_RHIBE</name>
<accession>A0A2K6LSH1</accession>
<protein>
    <submittedName>
        <fullName evidence="1">Sterile alpha motif domain containing 13</fullName>
    </submittedName>
</protein>